<accession>A0ABS3QXK1</accession>
<dbReference type="EMBL" id="JAGEOK010000008">
    <property type="protein sequence ID" value="MBO2438545.1"/>
    <property type="molecule type" value="Genomic_DNA"/>
</dbReference>
<reference evidence="3 4" key="1">
    <citation type="submission" date="2021-03" db="EMBL/GenBank/DDBJ databases">
        <authorList>
            <person name="Kanchanasin P."/>
            <person name="Saeng-In P."/>
            <person name="Phongsopitanun W."/>
            <person name="Yuki M."/>
            <person name="Kudo T."/>
            <person name="Ohkuma M."/>
            <person name="Tanasupawat S."/>
        </authorList>
    </citation>
    <scope>NUCLEOTIDE SEQUENCE [LARGE SCALE GENOMIC DNA]</scope>
    <source>
        <strain evidence="3 4">L46</strain>
    </source>
</reference>
<sequence length="157" mass="17186">MPPVDPRSVPPGAYGNWPGLNQTGGLRVDRARLRAIAKRLESDLEELLEATKDLHQANGTPDAAYGTWDAATSLVPSIVRGRAVLADQHGRFLFEALNTIKLLRRTAQSYDDAESELRRRVAAIEKQLREAPWASSTPREPTKPGNDSPRPGPGSLK</sequence>
<organism evidence="3 4">
    <name type="scientific">Actinomadura nitritigenes</name>
    <dbReference type="NCBI Taxonomy" id="134602"/>
    <lineage>
        <taxon>Bacteria</taxon>
        <taxon>Bacillati</taxon>
        <taxon>Actinomycetota</taxon>
        <taxon>Actinomycetes</taxon>
        <taxon>Streptosporangiales</taxon>
        <taxon>Thermomonosporaceae</taxon>
        <taxon>Actinomadura</taxon>
    </lineage>
</organism>
<evidence type="ECO:0000256" key="2">
    <source>
        <dbReference type="SAM" id="MobiDB-lite"/>
    </source>
</evidence>
<feature type="region of interest" description="Disordered" evidence="2">
    <location>
        <begin position="128"/>
        <end position="157"/>
    </location>
</feature>
<dbReference type="Proteomes" id="UP000666915">
    <property type="component" value="Unassembled WGS sequence"/>
</dbReference>
<feature type="coiled-coil region" evidence="1">
    <location>
        <begin position="30"/>
        <end position="57"/>
    </location>
</feature>
<gene>
    <name evidence="3" type="ORF">J4557_13560</name>
</gene>
<proteinExistence type="predicted"/>
<comment type="caution">
    <text evidence="3">The sequence shown here is derived from an EMBL/GenBank/DDBJ whole genome shotgun (WGS) entry which is preliminary data.</text>
</comment>
<dbReference type="RefSeq" id="WP_208266879.1">
    <property type="nucleotide sequence ID" value="NZ_BAAAGM010000012.1"/>
</dbReference>
<evidence type="ECO:0000256" key="1">
    <source>
        <dbReference type="SAM" id="Coils"/>
    </source>
</evidence>
<evidence type="ECO:0000313" key="3">
    <source>
        <dbReference type="EMBL" id="MBO2438545.1"/>
    </source>
</evidence>
<evidence type="ECO:0000313" key="4">
    <source>
        <dbReference type="Proteomes" id="UP000666915"/>
    </source>
</evidence>
<name>A0ABS3QXK1_9ACTN</name>
<protein>
    <submittedName>
        <fullName evidence="3">Uncharacterized protein</fullName>
    </submittedName>
</protein>
<keyword evidence="4" id="KW-1185">Reference proteome</keyword>
<keyword evidence="1" id="KW-0175">Coiled coil</keyword>